<keyword evidence="3" id="KW-1185">Reference proteome</keyword>
<dbReference type="RefSeq" id="WP_256333741.1">
    <property type="nucleotide sequence ID" value="NZ_JAMXLT020000003.1"/>
</dbReference>
<keyword evidence="1" id="KW-0812">Transmembrane</keyword>
<dbReference type="EMBL" id="JAMXLT020000003">
    <property type="protein sequence ID" value="MDW8547818.1"/>
    <property type="molecule type" value="Genomic_DNA"/>
</dbReference>
<proteinExistence type="predicted"/>
<sequence>MNPRLIKTVLTWAAPFIIGYVVKKFEERQARKSQEKAVVKA</sequence>
<feature type="transmembrane region" description="Helical" evidence="1">
    <location>
        <begin position="6"/>
        <end position="22"/>
    </location>
</feature>
<keyword evidence="1" id="KW-1133">Transmembrane helix</keyword>
<evidence type="ECO:0000313" key="2">
    <source>
        <dbReference type="EMBL" id="MDW8547818.1"/>
    </source>
</evidence>
<evidence type="ECO:0000313" key="3">
    <source>
        <dbReference type="Proteomes" id="UP001204439"/>
    </source>
</evidence>
<evidence type="ECO:0008006" key="4">
    <source>
        <dbReference type="Google" id="ProtNLM"/>
    </source>
</evidence>
<name>A0ABU4JDY6_9FLAO</name>
<organism evidence="2 3">
    <name type="scientific">Epilithonimonas ginsengisoli</name>
    <dbReference type="NCBI Taxonomy" id="1245592"/>
    <lineage>
        <taxon>Bacteria</taxon>
        <taxon>Pseudomonadati</taxon>
        <taxon>Bacteroidota</taxon>
        <taxon>Flavobacteriia</taxon>
        <taxon>Flavobacteriales</taxon>
        <taxon>Weeksellaceae</taxon>
        <taxon>Chryseobacterium group</taxon>
        <taxon>Epilithonimonas</taxon>
    </lineage>
</organism>
<keyword evidence="1" id="KW-0472">Membrane</keyword>
<comment type="caution">
    <text evidence="2">The sequence shown here is derived from an EMBL/GenBank/DDBJ whole genome shotgun (WGS) entry which is preliminary data.</text>
</comment>
<evidence type="ECO:0000256" key="1">
    <source>
        <dbReference type="SAM" id="Phobius"/>
    </source>
</evidence>
<gene>
    <name evidence="2" type="ORF">NG800_002770</name>
</gene>
<protein>
    <recommendedName>
        <fullName evidence="4">YtxH domain-containing protein</fullName>
    </recommendedName>
</protein>
<dbReference type="Proteomes" id="UP001204439">
    <property type="component" value="Unassembled WGS sequence"/>
</dbReference>
<reference evidence="2 3" key="1">
    <citation type="submission" date="2023-11" db="EMBL/GenBank/DDBJ databases">
        <title>First isolation, identification, and characterization of non-pathogenic Epilithonimonas ginsengisoli isolated from diseased farmed rainbow trout (Oncorhynchus mykiss) in Chile.</title>
        <authorList>
            <person name="Miranda C.D."/>
            <person name="Irgang R."/>
            <person name="Concha C."/>
            <person name="Rojas R."/>
            <person name="Avendano R."/>
        </authorList>
    </citation>
    <scope>NUCLEOTIDE SEQUENCE [LARGE SCALE GENOMIC DNA]</scope>
    <source>
        <strain evidence="2 3">FP99</strain>
    </source>
</reference>
<accession>A0ABU4JDY6</accession>